<dbReference type="AlphaFoldDB" id="A0A316TRF5"/>
<feature type="transmembrane region" description="Helical" evidence="6">
    <location>
        <begin position="7"/>
        <end position="28"/>
    </location>
</feature>
<dbReference type="Pfam" id="PF00933">
    <property type="entry name" value="Glyco_hydro_3"/>
    <property type="match status" value="1"/>
</dbReference>
<name>A0A316TRF5_9BACT</name>
<keyword evidence="4" id="KW-0378">Hydrolase</keyword>
<keyword evidence="6" id="KW-0472">Membrane</keyword>
<evidence type="ECO:0000313" key="10">
    <source>
        <dbReference type="EMBL" id="PWN07193.1"/>
    </source>
</evidence>
<dbReference type="InterPro" id="IPR017853">
    <property type="entry name" value="GH"/>
</dbReference>
<evidence type="ECO:0000256" key="1">
    <source>
        <dbReference type="ARBA" id="ARBA00001231"/>
    </source>
</evidence>
<proteinExistence type="inferred from homology"/>
<protein>
    <recommendedName>
        <fullName evidence="3">beta-N-acetylhexosaminidase</fullName>
        <ecNumber evidence="3">3.2.1.52</ecNumber>
    </recommendedName>
</protein>
<dbReference type="InterPro" id="IPR036962">
    <property type="entry name" value="Glyco_hydro_3_N_sf"/>
</dbReference>
<dbReference type="Pfam" id="PF00144">
    <property type="entry name" value="Beta-lactamase"/>
    <property type="match status" value="1"/>
</dbReference>
<dbReference type="PANTHER" id="PTHR30480">
    <property type="entry name" value="BETA-HEXOSAMINIDASE-RELATED"/>
    <property type="match status" value="1"/>
</dbReference>
<feature type="domain" description="Glycoside hydrolase family 3 N-terminal" evidence="8">
    <location>
        <begin position="75"/>
        <end position="395"/>
    </location>
</feature>
<dbReference type="InterPro" id="IPR001764">
    <property type="entry name" value="Glyco_hydro_3_N"/>
</dbReference>
<dbReference type="GO" id="GO:0004563">
    <property type="term" value="F:beta-N-acetylhexosaminidase activity"/>
    <property type="evidence" value="ECO:0007669"/>
    <property type="project" value="UniProtKB-EC"/>
</dbReference>
<dbReference type="GO" id="GO:0009254">
    <property type="term" value="P:peptidoglycan turnover"/>
    <property type="evidence" value="ECO:0007669"/>
    <property type="project" value="TreeGrafter"/>
</dbReference>
<dbReference type="InterPro" id="IPR002772">
    <property type="entry name" value="Glyco_hydro_3_C"/>
</dbReference>
<sequence length="984" mass="108330">MKHQSIIHYFSNAVVCILLASAILYLGGCKSSEPFELKTTDRTHLSEPQPSNGHIERISEMSGTIPVDSMLNSLTLDEKIGQLFSVPAYGSFTNEHDPGFLRLKRLIRDYHIGGIIFFRGDVYGQAILHNKLQRTAKLPLWVSQDMEFGAAMRVEGTTRFTPAMGVAATGNPENAYLKGKITAREAKALGVHQIYAPVLDVNNNPDNPVINVRSFSADPDLVALFGMNMIEGIESEGILATAKHFPGHGDTDVDSHLNLPVINHGITRLEEIELVPFRKAVNNGLRSVMSAHIAYPNVSTNGNLPGTLDESILRSLLIDELGFNGLVVTDGLEMQGIAANFSPGEAVVLALKAGADKMLISPDEMTAIHELKRAVQSGTISEERIDRSVRKILSLKAEHGLFENRMVNTDDLSYTIDTPEYRAISERIARESVTLLKNDGNVLPVRDVDYLNVLAVALSDDQSGSTGSGWARELRKYHNNVSFHVLDRRTSEEEIDEMRKDAMKADLIIIGSFIVVRSSQPMQIQPEQLEIINELTAGETPSVLMAFGNPYVVRDVPDADVHLMAWSASRSQIDQTVPALFGASHITGQLPIRIPGMYEIGDGIEMRQSTLRYDTPEAVGMSGDSLLAIDMIMQEAINDSVFPGGVVAVMHKGALVWNNGYGYYDYSKTKEISANEVYDLASLTKVVATTTSIMKLVDEGLIGLDDPVQQYIPEFSEGIKKNVTIRHLLLHTSGLPAFKVYVDELQTRDEIISAVRREPLISDPGEEYEYSDLGFILLGEIVEQVSGRRLDRYVRTEMFYPMGMYSTHFNPSAVGGWMSNRIPPTEIDTVYERGLVQGVVHDERAYYMEGVAGHAGLFSTARDLAVYSYMLLNGGLYAGERYLSDSVINEFTEQRSELSNRGFGFDRKSSGFSTAGSLSGPNTFGHTGFTGTSIWIDPDRETAIILLTNRVHPNRSYGSGIGEVRAKVADTVLGSIVSDKEQSL</sequence>
<evidence type="ECO:0000259" key="9">
    <source>
        <dbReference type="Pfam" id="PF01915"/>
    </source>
</evidence>
<evidence type="ECO:0000256" key="5">
    <source>
        <dbReference type="ARBA" id="ARBA00023295"/>
    </source>
</evidence>
<reference evidence="10 11" key="1">
    <citation type="submission" date="2018-05" db="EMBL/GenBank/DDBJ databases">
        <title>Rhodohalobacter halophilus gen. nov., sp. nov., a moderately halophilic member of the family Balneolaceae.</title>
        <authorList>
            <person name="Liu Z.-W."/>
        </authorList>
    </citation>
    <scope>NUCLEOTIDE SEQUENCE [LARGE SCALE GENOMIC DNA]</scope>
    <source>
        <strain evidence="10 11">8A47</strain>
    </source>
</reference>
<dbReference type="InterPro" id="IPR001466">
    <property type="entry name" value="Beta-lactam-related"/>
</dbReference>
<dbReference type="PANTHER" id="PTHR30480:SF13">
    <property type="entry name" value="BETA-HEXOSAMINIDASE"/>
    <property type="match status" value="1"/>
</dbReference>
<dbReference type="EC" id="3.2.1.52" evidence="3"/>
<dbReference type="Gene3D" id="3.40.50.1700">
    <property type="entry name" value="Glycoside hydrolase family 3 C-terminal domain"/>
    <property type="match status" value="1"/>
</dbReference>
<comment type="catalytic activity">
    <reaction evidence="1">
        <text>Hydrolysis of terminal non-reducing N-acetyl-D-hexosamine residues in N-acetyl-beta-D-hexosaminides.</text>
        <dbReference type="EC" id="3.2.1.52"/>
    </reaction>
</comment>
<evidence type="ECO:0000256" key="2">
    <source>
        <dbReference type="ARBA" id="ARBA00005336"/>
    </source>
</evidence>
<comment type="caution">
    <text evidence="10">The sequence shown here is derived from an EMBL/GenBank/DDBJ whole genome shotgun (WGS) entry which is preliminary data.</text>
</comment>
<feature type="domain" description="Glycoside hydrolase family 3 C-terminal" evidence="9">
    <location>
        <begin position="433"/>
        <end position="596"/>
    </location>
</feature>
<evidence type="ECO:0000259" key="8">
    <source>
        <dbReference type="Pfam" id="PF00933"/>
    </source>
</evidence>
<keyword evidence="6" id="KW-1133">Transmembrane helix</keyword>
<keyword evidence="11" id="KW-1185">Reference proteome</keyword>
<dbReference type="EMBL" id="QGGB01000004">
    <property type="protein sequence ID" value="PWN07193.1"/>
    <property type="molecule type" value="Genomic_DNA"/>
</dbReference>
<evidence type="ECO:0000313" key="11">
    <source>
        <dbReference type="Proteomes" id="UP000245533"/>
    </source>
</evidence>
<dbReference type="SUPFAM" id="SSF56601">
    <property type="entry name" value="beta-lactamase/transpeptidase-like"/>
    <property type="match status" value="1"/>
</dbReference>
<dbReference type="GO" id="GO:0005975">
    <property type="term" value="P:carbohydrate metabolic process"/>
    <property type="evidence" value="ECO:0007669"/>
    <property type="project" value="InterPro"/>
</dbReference>
<evidence type="ECO:0000256" key="4">
    <source>
        <dbReference type="ARBA" id="ARBA00022801"/>
    </source>
</evidence>
<evidence type="ECO:0000256" key="6">
    <source>
        <dbReference type="SAM" id="Phobius"/>
    </source>
</evidence>
<dbReference type="Gene3D" id="3.20.20.300">
    <property type="entry name" value="Glycoside hydrolase, family 3, N-terminal domain"/>
    <property type="match status" value="1"/>
</dbReference>
<dbReference type="SUPFAM" id="SSF51445">
    <property type="entry name" value="(Trans)glycosidases"/>
    <property type="match status" value="1"/>
</dbReference>
<comment type="similarity">
    <text evidence="2">Belongs to the glycosyl hydrolase 3 family.</text>
</comment>
<evidence type="ECO:0000256" key="3">
    <source>
        <dbReference type="ARBA" id="ARBA00012663"/>
    </source>
</evidence>
<dbReference type="InterPro" id="IPR036881">
    <property type="entry name" value="Glyco_hydro_3_C_sf"/>
</dbReference>
<dbReference type="Gene3D" id="3.40.710.10">
    <property type="entry name" value="DD-peptidase/beta-lactamase superfamily"/>
    <property type="match status" value="1"/>
</dbReference>
<accession>A0A316TRF5</accession>
<gene>
    <name evidence="10" type="ORF">DDZ15_05170</name>
</gene>
<dbReference type="Pfam" id="PF01915">
    <property type="entry name" value="Glyco_hydro_3_C"/>
    <property type="match status" value="1"/>
</dbReference>
<dbReference type="InterPro" id="IPR050226">
    <property type="entry name" value="NagZ_Beta-hexosaminidase"/>
</dbReference>
<keyword evidence="5" id="KW-0326">Glycosidase</keyword>
<dbReference type="InterPro" id="IPR012338">
    <property type="entry name" value="Beta-lactam/transpept-like"/>
</dbReference>
<keyword evidence="6" id="KW-0812">Transmembrane</keyword>
<dbReference type="SUPFAM" id="SSF52279">
    <property type="entry name" value="Beta-D-glucan exohydrolase, C-terminal domain"/>
    <property type="match status" value="1"/>
</dbReference>
<feature type="domain" description="Beta-lactamase-related" evidence="7">
    <location>
        <begin position="633"/>
        <end position="958"/>
    </location>
</feature>
<evidence type="ECO:0000259" key="7">
    <source>
        <dbReference type="Pfam" id="PF00144"/>
    </source>
</evidence>
<dbReference type="Proteomes" id="UP000245533">
    <property type="component" value="Unassembled WGS sequence"/>
</dbReference>
<organism evidence="10 11">
    <name type="scientific">Rhodohalobacter mucosus</name>
    <dbReference type="NCBI Taxonomy" id="2079485"/>
    <lineage>
        <taxon>Bacteria</taxon>
        <taxon>Pseudomonadati</taxon>
        <taxon>Balneolota</taxon>
        <taxon>Balneolia</taxon>
        <taxon>Balneolales</taxon>
        <taxon>Balneolaceae</taxon>
        <taxon>Rhodohalobacter</taxon>
    </lineage>
</organism>